<dbReference type="AlphaFoldDB" id="A0A4D6MSP2"/>
<evidence type="ECO:0000313" key="2">
    <source>
        <dbReference type="Proteomes" id="UP000501690"/>
    </source>
</evidence>
<protein>
    <submittedName>
        <fullName evidence="1">Uncharacterized protein</fullName>
    </submittedName>
</protein>
<reference evidence="1 2" key="1">
    <citation type="submission" date="2019-04" db="EMBL/GenBank/DDBJ databases">
        <title>An improved genome assembly and genetic linkage map for asparagus bean, Vigna unguiculata ssp. sesquipedialis.</title>
        <authorList>
            <person name="Xia Q."/>
            <person name="Zhang R."/>
            <person name="Dong Y."/>
        </authorList>
    </citation>
    <scope>NUCLEOTIDE SEQUENCE [LARGE SCALE GENOMIC DNA]</scope>
    <source>
        <tissue evidence="1">Leaf</tissue>
    </source>
</reference>
<keyword evidence="2" id="KW-1185">Reference proteome</keyword>
<dbReference type="Proteomes" id="UP000501690">
    <property type="component" value="Linkage Group LG8"/>
</dbReference>
<evidence type="ECO:0000313" key="1">
    <source>
        <dbReference type="EMBL" id="QCE04098.1"/>
    </source>
</evidence>
<accession>A0A4D6MSP2</accession>
<organism evidence="1 2">
    <name type="scientific">Vigna unguiculata</name>
    <name type="common">Cowpea</name>
    <dbReference type="NCBI Taxonomy" id="3917"/>
    <lineage>
        <taxon>Eukaryota</taxon>
        <taxon>Viridiplantae</taxon>
        <taxon>Streptophyta</taxon>
        <taxon>Embryophyta</taxon>
        <taxon>Tracheophyta</taxon>
        <taxon>Spermatophyta</taxon>
        <taxon>Magnoliopsida</taxon>
        <taxon>eudicotyledons</taxon>
        <taxon>Gunneridae</taxon>
        <taxon>Pentapetalae</taxon>
        <taxon>rosids</taxon>
        <taxon>fabids</taxon>
        <taxon>Fabales</taxon>
        <taxon>Fabaceae</taxon>
        <taxon>Papilionoideae</taxon>
        <taxon>50 kb inversion clade</taxon>
        <taxon>NPAAA clade</taxon>
        <taxon>indigoferoid/millettioid clade</taxon>
        <taxon>Phaseoleae</taxon>
        <taxon>Vigna</taxon>
    </lineage>
</organism>
<proteinExistence type="predicted"/>
<name>A0A4D6MSP2_VIGUN</name>
<dbReference type="EMBL" id="CP039352">
    <property type="protein sequence ID" value="QCE04098.1"/>
    <property type="molecule type" value="Genomic_DNA"/>
</dbReference>
<gene>
    <name evidence="1" type="ORF">DEO72_LG8g2131</name>
</gene>
<sequence length="131" mass="14985">MVLFWQGDLGSNVCGCANWLRKFMCKFVEVVAREVSSSSPGGKRSSWFRCSGDVNRAPSMLVEWCLFQMDECELLAWWWTEVARVGSLALTNLQIWFVRDGTICNCSRFMLVVVDGREQWFLEVNDSGVLV</sequence>